<dbReference type="InterPro" id="IPR010534">
    <property type="entry name" value="Phage_933W_GpQ"/>
</dbReference>
<keyword evidence="4" id="KW-0804">Transcription</keyword>
<dbReference type="AlphaFoldDB" id="A0A9X4D2Y5"/>
<keyword evidence="3" id="KW-0238">DNA-binding</keyword>
<dbReference type="Proteomes" id="UP001150678">
    <property type="component" value="Unassembled WGS sequence"/>
</dbReference>
<evidence type="ECO:0000256" key="4">
    <source>
        <dbReference type="ARBA" id="ARBA00023163"/>
    </source>
</evidence>
<comment type="caution">
    <text evidence="5">The sequence shown here is derived from an EMBL/GenBank/DDBJ whole genome shotgun (WGS) entry which is preliminary data.</text>
</comment>
<dbReference type="GO" id="GO:0003677">
    <property type="term" value="F:DNA binding"/>
    <property type="evidence" value="ECO:0007669"/>
    <property type="project" value="UniProtKB-KW"/>
</dbReference>
<reference evidence="5" key="1">
    <citation type="submission" date="2022-07" db="EMBL/GenBank/DDBJ databases">
        <title>Multi-strain Analysis of Pseudomonas putida Reveals Metabolic and Genetic Diversity.</title>
        <authorList>
            <person name="Monk J.M."/>
        </authorList>
    </citation>
    <scope>NUCLEOTIDE SEQUENCE</scope>
    <source>
        <strain evidence="5">17514</strain>
    </source>
</reference>
<organism evidence="5 6">
    <name type="scientific">Pseudomonas asiatica</name>
    <dbReference type="NCBI Taxonomy" id="2219225"/>
    <lineage>
        <taxon>Bacteria</taxon>
        <taxon>Pseudomonadati</taxon>
        <taxon>Pseudomonadota</taxon>
        <taxon>Gammaproteobacteria</taxon>
        <taxon>Pseudomonadales</taxon>
        <taxon>Pseudomonadaceae</taxon>
        <taxon>Pseudomonas</taxon>
    </lineage>
</organism>
<dbReference type="EMBL" id="JANIAN010000036">
    <property type="protein sequence ID" value="MDD2108873.1"/>
    <property type="molecule type" value="Genomic_DNA"/>
</dbReference>
<evidence type="ECO:0000256" key="2">
    <source>
        <dbReference type="ARBA" id="ARBA00023015"/>
    </source>
</evidence>
<evidence type="ECO:0000256" key="3">
    <source>
        <dbReference type="ARBA" id="ARBA00023125"/>
    </source>
</evidence>
<comment type="similarity">
    <text evidence="1">Belongs to the phage antitermination Q type 1 family.</text>
</comment>
<evidence type="ECO:0000256" key="1">
    <source>
        <dbReference type="ARBA" id="ARBA00010234"/>
    </source>
</evidence>
<keyword evidence="2" id="KW-0805">Transcription regulation</keyword>
<evidence type="ECO:0000313" key="6">
    <source>
        <dbReference type="Proteomes" id="UP001150678"/>
    </source>
</evidence>
<evidence type="ECO:0000313" key="5">
    <source>
        <dbReference type="EMBL" id="MDD2108873.1"/>
    </source>
</evidence>
<gene>
    <name evidence="5" type="ORF">NP533_22070</name>
</gene>
<dbReference type="RefSeq" id="WP_274079527.1">
    <property type="nucleotide sequence ID" value="NZ_JANIAN010000036.1"/>
</dbReference>
<protein>
    <submittedName>
        <fullName evidence="5">Antitermination protein Q</fullName>
    </submittedName>
</protein>
<dbReference type="Pfam" id="PF06530">
    <property type="entry name" value="Phage_antitermQ"/>
    <property type="match status" value="1"/>
</dbReference>
<name>A0A9X4D2Y5_9PSED</name>
<accession>A0A9X4D2Y5</accession>
<proteinExistence type="inferred from homology"/>
<dbReference type="GO" id="GO:0060567">
    <property type="term" value="P:negative regulation of termination of DNA-templated transcription"/>
    <property type="evidence" value="ECO:0007669"/>
    <property type="project" value="InterPro"/>
</dbReference>
<sequence>MSNLEKTAEYLLEHWGRWVVLGSGVSCCASRENTILDPMITDDDALFIDRLVGRLSKRYPECGQVIIKYYTSRDTALRDVGKKLGFGEEKTRQLWKAGVAWVDGALDIRREAA</sequence>